<dbReference type="Gene3D" id="3.40.50.1820">
    <property type="entry name" value="alpha/beta hydrolase"/>
    <property type="match status" value="1"/>
</dbReference>
<evidence type="ECO:0000259" key="2">
    <source>
        <dbReference type="Pfam" id="PF03959"/>
    </source>
</evidence>
<feature type="domain" description="Serine hydrolase" evidence="2">
    <location>
        <begin position="2"/>
        <end position="250"/>
    </location>
</feature>
<dbReference type="GO" id="GO:0019748">
    <property type="term" value="P:secondary metabolic process"/>
    <property type="evidence" value="ECO:0007669"/>
    <property type="project" value="TreeGrafter"/>
</dbReference>
<organism evidence="3 4">
    <name type="scientific">Penicillium canariense</name>
    <dbReference type="NCBI Taxonomy" id="189055"/>
    <lineage>
        <taxon>Eukaryota</taxon>
        <taxon>Fungi</taxon>
        <taxon>Dikarya</taxon>
        <taxon>Ascomycota</taxon>
        <taxon>Pezizomycotina</taxon>
        <taxon>Eurotiomycetes</taxon>
        <taxon>Eurotiomycetidae</taxon>
        <taxon>Eurotiales</taxon>
        <taxon>Aspergillaceae</taxon>
        <taxon>Penicillium</taxon>
    </lineage>
</organism>
<dbReference type="PANTHER" id="PTHR48070">
    <property type="entry name" value="ESTERASE OVCA2"/>
    <property type="match status" value="1"/>
</dbReference>
<dbReference type="GO" id="GO:0072330">
    <property type="term" value="P:monocarboxylic acid biosynthetic process"/>
    <property type="evidence" value="ECO:0007669"/>
    <property type="project" value="UniProtKB-ARBA"/>
</dbReference>
<dbReference type="GO" id="GO:0017000">
    <property type="term" value="P:antibiotic biosynthetic process"/>
    <property type="evidence" value="ECO:0007669"/>
    <property type="project" value="UniProtKB-ARBA"/>
</dbReference>
<name>A0A9W9I2F0_9EURO</name>
<keyword evidence="1 3" id="KW-0378">Hydrolase</keyword>
<reference evidence="3" key="2">
    <citation type="journal article" date="2023" name="IMA Fungus">
        <title>Comparative genomic study of the Penicillium genus elucidates a diverse pangenome and 15 lateral gene transfer events.</title>
        <authorList>
            <person name="Petersen C."/>
            <person name="Sorensen T."/>
            <person name="Nielsen M.R."/>
            <person name="Sondergaard T.E."/>
            <person name="Sorensen J.L."/>
            <person name="Fitzpatrick D.A."/>
            <person name="Frisvad J.C."/>
            <person name="Nielsen K.L."/>
        </authorList>
    </citation>
    <scope>NUCLEOTIDE SEQUENCE</scope>
    <source>
        <strain evidence="3">IBT 26290</strain>
    </source>
</reference>
<dbReference type="RefSeq" id="XP_056543087.1">
    <property type="nucleotide sequence ID" value="XM_056687532.1"/>
</dbReference>
<evidence type="ECO:0000256" key="1">
    <source>
        <dbReference type="ARBA" id="ARBA00022801"/>
    </source>
</evidence>
<dbReference type="InterPro" id="IPR050593">
    <property type="entry name" value="LovG"/>
</dbReference>
<sequence>MRFLCLHGAIGNIENISIQLAPLQKELECDNSASFHYIQGPVRIKPPPGMMHPILIAVEKKGSPEFMSHQLAGFEEYFGVGPHYRWADDAGVAEDSMISRVRKIPVGQNPEDVMRDLIGDRDAEWKNRREVMNYLYETLEANPDIEGIIGYSEGASMAATLIIDEQIRLQESGRERRIKCAMFITGWPPIHPEKGIILADEVDDMIDVPSLHVVGANDPFRHGAYALYNVCDPDTAIFFDTGKGHTIPRSGLVIGELGDAVREMMSKS</sequence>
<dbReference type="OrthoDB" id="414698at2759"/>
<dbReference type="GO" id="GO:0016787">
    <property type="term" value="F:hydrolase activity"/>
    <property type="evidence" value="ECO:0007669"/>
    <property type="project" value="UniProtKB-KW"/>
</dbReference>
<gene>
    <name evidence="3" type="ORF">N7482_005407</name>
</gene>
<dbReference type="SUPFAM" id="SSF53474">
    <property type="entry name" value="alpha/beta-Hydrolases"/>
    <property type="match status" value="1"/>
</dbReference>
<proteinExistence type="predicted"/>
<evidence type="ECO:0000313" key="3">
    <source>
        <dbReference type="EMBL" id="KAJ5166626.1"/>
    </source>
</evidence>
<dbReference type="InterPro" id="IPR005645">
    <property type="entry name" value="FSH-like_dom"/>
</dbReference>
<reference evidence="3" key="1">
    <citation type="submission" date="2022-11" db="EMBL/GenBank/DDBJ databases">
        <authorList>
            <person name="Petersen C."/>
        </authorList>
    </citation>
    <scope>NUCLEOTIDE SEQUENCE</scope>
    <source>
        <strain evidence="3">IBT 26290</strain>
    </source>
</reference>
<evidence type="ECO:0000313" key="4">
    <source>
        <dbReference type="Proteomes" id="UP001149163"/>
    </source>
</evidence>
<accession>A0A9W9I2F0</accession>
<dbReference type="GeneID" id="81426708"/>
<dbReference type="Proteomes" id="UP001149163">
    <property type="component" value="Unassembled WGS sequence"/>
</dbReference>
<keyword evidence="4" id="KW-1185">Reference proteome</keyword>
<comment type="caution">
    <text evidence="3">The sequence shown here is derived from an EMBL/GenBank/DDBJ whole genome shotgun (WGS) entry which is preliminary data.</text>
</comment>
<dbReference type="InterPro" id="IPR029058">
    <property type="entry name" value="AB_hydrolase_fold"/>
</dbReference>
<dbReference type="PANTHER" id="PTHR48070:SF4">
    <property type="entry name" value="ESTERASE ALNB"/>
    <property type="match status" value="1"/>
</dbReference>
<dbReference type="Pfam" id="PF03959">
    <property type="entry name" value="FSH1"/>
    <property type="match status" value="1"/>
</dbReference>
<dbReference type="GO" id="GO:0005634">
    <property type="term" value="C:nucleus"/>
    <property type="evidence" value="ECO:0007669"/>
    <property type="project" value="TreeGrafter"/>
</dbReference>
<dbReference type="AlphaFoldDB" id="A0A9W9I2F0"/>
<protein>
    <submittedName>
        <fullName evidence="3">Serine hydrolase FSH</fullName>
    </submittedName>
</protein>
<dbReference type="GO" id="GO:0005737">
    <property type="term" value="C:cytoplasm"/>
    <property type="evidence" value="ECO:0007669"/>
    <property type="project" value="TreeGrafter"/>
</dbReference>
<dbReference type="EMBL" id="JAPQKN010000003">
    <property type="protein sequence ID" value="KAJ5166626.1"/>
    <property type="molecule type" value="Genomic_DNA"/>
</dbReference>